<feature type="non-terminal residue" evidence="6">
    <location>
        <position position="1"/>
    </location>
</feature>
<keyword evidence="7" id="KW-1185">Reference proteome</keyword>
<accession>A0A4S8KIX9</accession>
<sequence>SNALLQHAILTSEEKKPAPLLSNYKDPKAPKCDSMPRRDEVDIIYGGPPCQAFSGFNHTMPVNDLRSTLPTNMLSYLEFYAPDYFLLENVIGLFQYSCKATQSGRRMLGGIKMGMVKLIVRALIALGYQARFKILQAGQYGCPQHRQRIIFWGAKRGLKLPNFPIPTHAFGKAQFWKLPIDRTGKQVLQPASRCPDPDPEKCHAFAPLKPVSVNDATSDLPPFDWVNPHRIIPTRQNKSKRSVEGILQFDAVLEDHKQDMPGYPQATSYFQEPRNAYQRWSRRNFTTSQMTTEVTGQVTPRFKSRIVEATTTLPLKPLANHKDLPKALWPDCASKKQKDK</sequence>
<dbReference type="GO" id="GO:0044027">
    <property type="term" value="P:negative regulation of gene expression via chromosomal CpG island methylation"/>
    <property type="evidence" value="ECO:0007669"/>
    <property type="project" value="TreeGrafter"/>
</dbReference>
<evidence type="ECO:0000256" key="3">
    <source>
        <dbReference type="ARBA" id="ARBA00022679"/>
    </source>
</evidence>
<keyword evidence="3 5" id="KW-0808">Transferase</keyword>
<dbReference type="PRINTS" id="PR00105">
    <property type="entry name" value="C5METTRFRASE"/>
</dbReference>
<dbReference type="AlphaFoldDB" id="A0A4S8KIX9"/>
<dbReference type="PANTHER" id="PTHR10629">
    <property type="entry name" value="CYTOSINE-SPECIFIC METHYLTRANSFERASE"/>
    <property type="match status" value="1"/>
</dbReference>
<dbReference type="PROSITE" id="PS00094">
    <property type="entry name" value="C5_MTASE_1"/>
    <property type="match status" value="1"/>
</dbReference>
<evidence type="ECO:0000256" key="5">
    <source>
        <dbReference type="PROSITE-ProRule" id="PRU01016"/>
    </source>
</evidence>
<evidence type="ECO:0000313" key="6">
    <source>
        <dbReference type="EMBL" id="THU75359.1"/>
    </source>
</evidence>
<dbReference type="InterPro" id="IPR018117">
    <property type="entry name" value="C5_DNA_meth_AS"/>
</dbReference>
<evidence type="ECO:0000256" key="1">
    <source>
        <dbReference type="ARBA" id="ARBA00011975"/>
    </source>
</evidence>
<dbReference type="PANTHER" id="PTHR10629:SF52">
    <property type="entry name" value="DNA (CYTOSINE-5)-METHYLTRANSFERASE 1"/>
    <property type="match status" value="1"/>
</dbReference>
<feature type="active site" evidence="5">
    <location>
        <position position="50"/>
    </location>
</feature>
<comment type="similarity">
    <text evidence="5">Belongs to the class I-like SAM-binding methyltransferase superfamily. C5-methyltransferase family.</text>
</comment>
<evidence type="ECO:0000313" key="7">
    <source>
        <dbReference type="Proteomes" id="UP000297245"/>
    </source>
</evidence>
<dbReference type="Proteomes" id="UP000297245">
    <property type="component" value="Unassembled WGS sequence"/>
</dbReference>
<feature type="non-terminal residue" evidence="6">
    <location>
        <position position="340"/>
    </location>
</feature>
<dbReference type="GO" id="GO:0005634">
    <property type="term" value="C:nucleus"/>
    <property type="evidence" value="ECO:0007669"/>
    <property type="project" value="TreeGrafter"/>
</dbReference>
<dbReference type="InterPro" id="IPR029063">
    <property type="entry name" value="SAM-dependent_MTases_sf"/>
</dbReference>
<gene>
    <name evidence="6" type="ORF">K435DRAFT_814412</name>
</gene>
<evidence type="ECO:0000256" key="4">
    <source>
        <dbReference type="ARBA" id="ARBA00022691"/>
    </source>
</evidence>
<dbReference type="OrthoDB" id="5376140at2759"/>
<dbReference type="SUPFAM" id="SSF53335">
    <property type="entry name" value="S-adenosyl-L-methionine-dependent methyltransferases"/>
    <property type="match status" value="1"/>
</dbReference>
<dbReference type="Pfam" id="PF00145">
    <property type="entry name" value="DNA_methylase"/>
    <property type="match status" value="1"/>
</dbReference>
<keyword evidence="2 5" id="KW-0489">Methyltransferase</keyword>
<proteinExistence type="inferred from homology"/>
<evidence type="ECO:0000256" key="2">
    <source>
        <dbReference type="ARBA" id="ARBA00022603"/>
    </source>
</evidence>
<dbReference type="EC" id="2.1.1.37" evidence="1"/>
<keyword evidence="4 5" id="KW-0949">S-adenosyl-L-methionine</keyword>
<dbReference type="InterPro" id="IPR050390">
    <property type="entry name" value="C5-Methyltransferase"/>
</dbReference>
<organism evidence="6 7">
    <name type="scientific">Dendrothele bispora (strain CBS 962.96)</name>
    <dbReference type="NCBI Taxonomy" id="1314807"/>
    <lineage>
        <taxon>Eukaryota</taxon>
        <taxon>Fungi</taxon>
        <taxon>Dikarya</taxon>
        <taxon>Basidiomycota</taxon>
        <taxon>Agaricomycotina</taxon>
        <taxon>Agaricomycetes</taxon>
        <taxon>Agaricomycetidae</taxon>
        <taxon>Agaricales</taxon>
        <taxon>Agaricales incertae sedis</taxon>
        <taxon>Dendrothele</taxon>
    </lineage>
</organism>
<name>A0A4S8KIX9_DENBC</name>
<dbReference type="Gene3D" id="3.40.50.150">
    <property type="entry name" value="Vaccinia Virus protein VP39"/>
    <property type="match status" value="1"/>
</dbReference>
<dbReference type="InterPro" id="IPR001525">
    <property type="entry name" value="C5_MeTfrase"/>
</dbReference>
<protein>
    <recommendedName>
        <fullName evidence="1">DNA (cytosine-5-)-methyltransferase</fullName>
        <ecNumber evidence="1">2.1.1.37</ecNumber>
    </recommendedName>
</protein>
<dbReference type="Gene3D" id="3.90.120.10">
    <property type="entry name" value="DNA Methylase, subunit A, domain 2"/>
    <property type="match status" value="1"/>
</dbReference>
<dbReference type="EMBL" id="ML182280">
    <property type="protein sequence ID" value="THU75359.1"/>
    <property type="molecule type" value="Genomic_DNA"/>
</dbReference>
<dbReference type="GO" id="GO:0003886">
    <property type="term" value="F:DNA (cytosine-5-)-methyltransferase activity"/>
    <property type="evidence" value="ECO:0007669"/>
    <property type="project" value="UniProtKB-EC"/>
</dbReference>
<dbReference type="GO" id="GO:0003677">
    <property type="term" value="F:DNA binding"/>
    <property type="evidence" value="ECO:0007669"/>
    <property type="project" value="TreeGrafter"/>
</dbReference>
<reference evidence="6 7" key="1">
    <citation type="journal article" date="2019" name="Nat. Ecol. Evol.">
        <title>Megaphylogeny resolves global patterns of mushroom evolution.</title>
        <authorList>
            <person name="Varga T."/>
            <person name="Krizsan K."/>
            <person name="Foldi C."/>
            <person name="Dima B."/>
            <person name="Sanchez-Garcia M."/>
            <person name="Sanchez-Ramirez S."/>
            <person name="Szollosi G.J."/>
            <person name="Szarkandi J.G."/>
            <person name="Papp V."/>
            <person name="Albert L."/>
            <person name="Andreopoulos W."/>
            <person name="Angelini C."/>
            <person name="Antonin V."/>
            <person name="Barry K.W."/>
            <person name="Bougher N.L."/>
            <person name="Buchanan P."/>
            <person name="Buyck B."/>
            <person name="Bense V."/>
            <person name="Catcheside P."/>
            <person name="Chovatia M."/>
            <person name="Cooper J."/>
            <person name="Damon W."/>
            <person name="Desjardin D."/>
            <person name="Finy P."/>
            <person name="Geml J."/>
            <person name="Haridas S."/>
            <person name="Hughes K."/>
            <person name="Justo A."/>
            <person name="Karasinski D."/>
            <person name="Kautmanova I."/>
            <person name="Kiss B."/>
            <person name="Kocsube S."/>
            <person name="Kotiranta H."/>
            <person name="LaButti K.M."/>
            <person name="Lechner B.E."/>
            <person name="Liimatainen K."/>
            <person name="Lipzen A."/>
            <person name="Lukacs Z."/>
            <person name="Mihaltcheva S."/>
            <person name="Morgado L.N."/>
            <person name="Niskanen T."/>
            <person name="Noordeloos M.E."/>
            <person name="Ohm R.A."/>
            <person name="Ortiz-Santana B."/>
            <person name="Ovrebo C."/>
            <person name="Racz N."/>
            <person name="Riley R."/>
            <person name="Savchenko A."/>
            <person name="Shiryaev A."/>
            <person name="Soop K."/>
            <person name="Spirin V."/>
            <person name="Szebenyi C."/>
            <person name="Tomsovsky M."/>
            <person name="Tulloss R.E."/>
            <person name="Uehling J."/>
            <person name="Grigoriev I.V."/>
            <person name="Vagvolgyi C."/>
            <person name="Papp T."/>
            <person name="Martin F.M."/>
            <person name="Miettinen O."/>
            <person name="Hibbett D.S."/>
            <person name="Nagy L.G."/>
        </authorList>
    </citation>
    <scope>NUCLEOTIDE SEQUENCE [LARGE SCALE GENOMIC DNA]</scope>
    <source>
        <strain evidence="6 7">CBS 962.96</strain>
    </source>
</reference>
<dbReference type="GO" id="GO:0032259">
    <property type="term" value="P:methylation"/>
    <property type="evidence" value="ECO:0007669"/>
    <property type="project" value="UniProtKB-KW"/>
</dbReference>
<dbReference type="PROSITE" id="PS51679">
    <property type="entry name" value="SAM_MT_C5"/>
    <property type="match status" value="1"/>
</dbReference>